<sequence>MDTNYRANIAKWLHLPGVALEKWLADSAALNERMSKLAERIALIIEDVAKAQACDFEVLQEIIDDLENLTEGSKLLWKETPKTSHPIYKHKVQHFSMILKRKHNVVAKFTRDLINDIVDSRNDEILRIIFRFVNAYNEMLDLDHDVSDSSVNVFCNDCPSLLEPLKKFSVTRVLQILAKNRAEETCHELIDCLLANYEPHATEDVAEAATDVDVSENSSIEIYRALTRHLTPPITSDASAFQTQASNLESIQALVNSQNEQVLRLLTIVQDISPQLLGSDALRTIEGETRLKGSAMRKVKNYFQEVAWAALSGMLDHVVLWWSPEALASHHSHGADQLKNWLRQFVHKNEVPSTVRPALQNLCDTLGYHVTVTYWDQLFRLAYTSSFECQSRPSTTEGTDTGQMFLELFQLLVTLSNECEVGGEWVIGAPLMELPISEQIVVLHRLDHSIHTARLWVMQESKMIAHTWDLDVFFLMVKGDVVNCLEELSYLKLADHSIALSEDTVSVQVLVCAKMRGKIVSEVNANVQLLQEAPGKCIDILAKICRVVSLANLHMCFPRSNYWRRSSDVAPVAASLYVETYFAGTFVLERVLLPVLEVTEDPEISNMILKIMCEAWLDYIYLHRIKFSEYGALQLLTDFAYVSTWVTGCSIISQNVRDHLLKNEVLRRCEGVGRLLLRHPGEAIAMHKRLARRTNDSGSPESPGLERMPAEMYVPNQEQWLELRAPKRYNFCCTE</sequence>
<reference evidence="2" key="1">
    <citation type="submission" date="2021-08" db="EMBL/GenBank/DDBJ databases">
        <authorList>
            <person name="Misof B."/>
            <person name="Oliver O."/>
            <person name="Podsiadlowski L."/>
            <person name="Donath A."/>
            <person name="Peters R."/>
            <person name="Mayer C."/>
            <person name="Rust J."/>
            <person name="Gunkel S."/>
            <person name="Lesny P."/>
            <person name="Martin S."/>
            <person name="Oeyen J.P."/>
            <person name="Petersen M."/>
            <person name="Panagiotis P."/>
            <person name="Wilbrandt J."/>
            <person name="Tanja T."/>
        </authorList>
    </citation>
    <scope>NUCLEOTIDE SEQUENCE</scope>
    <source>
        <strain evidence="2">GBR_01_08_01A</strain>
        <tissue evidence="2">Thorax + abdomen</tissue>
    </source>
</reference>
<gene>
    <name evidence="2" type="ORF">KPH14_005527</name>
</gene>
<dbReference type="Pfam" id="PF14923">
    <property type="entry name" value="CCDC142"/>
    <property type="match status" value="1"/>
</dbReference>
<evidence type="ECO:0000313" key="2">
    <source>
        <dbReference type="EMBL" id="KAK2576903.1"/>
    </source>
</evidence>
<reference evidence="2" key="2">
    <citation type="journal article" date="2023" name="Commun. Biol.">
        <title>Intrasexual cuticular hydrocarbon dimorphism in a wasp sheds light on hydrocarbon biosynthesis genes in Hymenoptera.</title>
        <authorList>
            <person name="Moris V.C."/>
            <person name="Podsiadlowski L."/>
            <person name="Martin S."/>
            <person name="Oeyen J.P."/>
            <person name="Donath A."/>
            <person name="Petersen M."/>
            <person name="Wilbrandt J."/>
            <person name="Misof B."/>
            <person name="Liedtke D."/>
            <person name="Thamm M."/>
            <person name="Scheiner R."/>
            <person name="Schmitt T."/>
            <person name="Niehuis O."/>
        </authorList>
    </citation>
    <scope>NUCLEOTIDE SEQUENCE</scope>
    <source>
        <strain evidence="2">GBR_01_08_01A</strain>
    </source>
</reference>
<accession>A0AAD9VJH6</accession>
<dbReference type="PANTHER" id="PTHR21436:SF2">
    <property type="entry name" value="COILED-COIL DOMAIN-CONTAINING PROTEIN 142"/>
    <property type="match status" value="1"/>
</dbReference>
<proteinExistence type="predicted"/>
<protein>
    <recommendedName>
        <fullName evidence="1">Coiled-coil protein 142 C-terminal domain-containing protein</fullName>
    </recommendedName>
</protein>
<organism evidence="2 3">
    <name type="scientific">Odynerus spinipes</name>
    <dbReference type="NCBI Taxonomy" id="1348599"/>
    <lineage>
        <taxon>Eukaryota</taxon>
        <taxon>Metazoa</taxon>
        <taxon>Ecdysozoa</taxon>
        <taxon>Arthropoda</taxon>
        <taxon>Hexapoda</taxon>
        <taxon>Insecta</taxon>
        <taxon>Pterygota</taxon>
        <taxon>Neoptera</taxon>
        <taxon>Endopterygota</taxon>
        <taxon>Hymenoptera</taxon>
        <taxon>Apocrita</taxon>
        <taxon>Aculeata</taxon>
        <taxon>Vespoidea</taxon>
        <taxon>Vespidae</taxon>
        <taxon>Eumeninae</taxon>
        <taxon>Odynerus</taxon>
    </lineage>
</organism>
<dbReference type="AlphaFoldDB" id="A0AAD9VJH6"/>
<name>A0AAD9VJH6_9HYME</name>
<evidence type="ECO:0000259" key="1">
    <source>
        <dbReference type="Pfam" id="PF14923"/>
    </source>
</evidence>
<keyword evidence="3" id="KW-1185">Reference proteome</keyword>
<dbReference type="EMBL" id="JAIFRP010004405">
    <property type="protein sequence ID" value="KAK2576903.1"/>
    <property type="molecule type" value="Genomic_DNA"/>
</dbReference>
<feature type="domain" description="Coiled-coil protein 142 C-terminal" evidence="1">
    <location>
        <begin position="308"/>
        <end position="693"/>
    </location>
</feature>
<dbReference type="InterPro" id="IPR026700">
    <property type="entry name" value="CCDC142"/>
</dbReference>
<comment type="caution">
    <text evidence="2">The sequence shown here is derived from an EMBL/GenBank/DDBJ whole genome shotgun (WGS) entry which is preliminary data.</text>
</comment>
<dbReference type="Proteomes" id="UP001258017">
    <property type="component" value="Unassembled WGS sequence"/>
</dbReference>
<evidence type="ECO:0000313" key="3">
    <source>
        <dbReference type="Proteomes" id="UP001258017"/>
    </source>
</evidence>
<dbReference type="PANTHER" id="PTHR21436">
    <property type="entry name" value="COILED-COIL DOMAIN-CONTAINING PROTEIN 142"/>
    <property type="match status" value="1"/>
</dbReference>
<dbReference type="InterPro" id="IPR055350">
    <property type="entry name" value="CCDC142_C"/>
</dbReference>